<dbReference type="SMART" id="SM00093">
    <property type="entry name" value="SERPIN"/>
    <property type="match status" value="1"/>
</dbReference>
<gene>
    <name evidence="10" type="primary">LOC116228761</name>
</gene>
<dbReference type="Gene3D" id="3.30.497.10">
    <property type="entry name" value="Antithrombin, subunit I, domain 2"/>
    <property type="match status" value="1"/>
</dbReference>
<evidence type="ECO:0000256" key="8">
    <source>
        <dbReference type="SAM" id="SignalP"/>
    </source>
</evidence>
<feature type="signal peptide" evidence="8">
    <location>
        <begin position="1"/>
        <end position="19"/>
    </location>
</feature>
<dbReference type="Pfam" id="PF00079">
    <property type="entry name" value="Serpin"/>
    <property type="match status" value="1"/>
</dbReference>
<dbReference type="FunFam" id="2.10.310.10:FF:000001">
    <property type="entry name" value="Serpin family A member 1"/>
    <property type="match status" value="1"/>
</dbReference>
<evidence type="ECO:0000256" key="6">
    <source>
        <dbReference type="RuleBase" id="RU000411"/>
    </source>
</evidence>
<keyword evidence="7" id="KW-0812">Transmembrane</keyword>
<reference evidence="10" key="2">
    <citation type="submission" date="2025-09" db="UniProtKB">
        <authorList>
            <consortium name="Ensembl"/>
        </authorList>
    </citation>
    <scope>IDENTIFICATION</scope>
</reference>
<protein>
    <recommendedName>
        <fullName evidence="9">Serpin domain-containing protein</fullName>
    </recommendedName>
</protein>
<evidence type="ECO:0000256" key="4">
    <source>
        <dbReference type="ARBA" id="ARBA00022900"/>
    </source>
</evidence>
<sequence>MKTILLLYLLLAILSPAVPNFAFRFYRQATVQTPGKNIFFSPVSVSAAFALLALGSRATTQAQLLEGLAFNLTNNREEEIHRGFHHLLLLLNRPGSQVKLNMGNTLFVDKHLKPLTTFLKDIKKLYKGEIISSNIQNSTEAKKEINDHIKNKTHGKINQILKDLDPNSLMVLVNYIYFKAYWENPFNMKGTHTDYFYVNAKTLVEVKMMIRDSFYDIYSDKKLSCKVVRIPYQGNVSALFILPNEGKMKWLEDGLMKDTVSKWEKSLERRMEVHIPKVSISGTYDLKKMVMNLGVTDVFSDQADLSGITGKSDLKVSRAIHKALLNIHENGTEAASVTGTEFAPHSVPPVIKFNRPFLLLIVDQYTQSILFIGKIVNPLKND</sequence>
<accession>A0A669PFR2</accession>
<evidence type="ECO:0000256" key="7">
    <source>
        <dbReference type="SAM" id="Phobius"/>
    </source>
</evidence>
<dbReference type="PANTHER" id="PTHR11461:SF165">
    <property type="entry name" value="ALPHA-1-ANTITRYPSIN"/>
    <property type="match status" value="1"/>
</dbReference>
<dbReference type="InterPro" id="IPR023796">
    <property type="entry name" value="Serpin_dom"/>
</dbReference>
<evidence type="ECO:0000259" key="9">
    <source>
        <dbReference type="SMART" id="SM00093"/>
    </source>
</evidence>
<organism evidence="10 11">
    <name type="scientific">Phasianus colchicus</name>
    <name type="common">Common pheasant</name>
    <dbReference type="NCBI Taxonomy" id="9054"/>
    <lineage>
        <taxon>Eukaryota</taxon>
        <taxon>Metazoa</taxon>
        <taxon>Chordata</taxon>
        <taxon>Craniata</taxon>
        <taxon>Vertebrata</taxon>
        <taxon>Euteleostomi</taxon>
        <taxon>Archelosauria</taxon>
        <taxon>Archosauria</taxon>
        <taxon>Dinosauria</taxon>
        <taxon>Saurischia</taxon>
        <taxon>Theropoda</taxon>
        <taxon>Coelurosauria</taxon>
        <taxon>Aves</taxon>
        <taxon>Neognathae</taxon>
        <taxon>Galloanserae</taxon>
        <taxon>Galliformes</taxon>
        <taxon>Phasianidae</taxon>
        <taxon>Phasianinae</taxon>
        <taxon>Phasianus</taxon>
    </lineage>
</organism>
<dbReference type="FunFam" id="3.30.497.10:FF:000001">
    <property type="entry name" value="Serine protease inhibitor"/>
    <property type="match status" value="1"/>
</dbReference>
<evidence type="ECO:0000256" key="2">
    <source>
        <dbReference type="ARBA" id="ARBA00022690"/>
    </source>
</evidence>
<keyword evidence="11" id="KW-1185">Reference proteome</keyword>
<proteinExistence type="inferred from homology"/>
<reference evidence="10" key="1">
    <citation type="submission" date="2025-08" db="UniProtKB">
        <authorList>
            <consortium name="Ensembl"/>
        </authorList>
    </citation>
    <scope>IDENTIFICATION</scope>
</reference>
<dbReference type="Gene3D" id="2.10.310.10">
    <property type="entry name" value="Serpins superfamily"/>
    <property type="match status" value="1"/>
</dbReference>
<dbReference type="GO" id="GO:0004867">
    <property type="term" value="F:serine-type endopeptidase inhibitor activity"/>
    <property type="evidence" value="ECO:0007669"/>
    <property type="project" value="UniProtKB-KW"/>
</dbReference>
<dbReference type="SUPFAM" id="SSF56574">
    <property type="entry name" value="Serpins"/>
    <property type="match status" value="1"/>
</dbReference>
<dbReference type="PANTHER" id="PTHR11461">
    <property type="entry name" value="SERINE PROTEASE INHIBITOR, SERPIN"/>
    <property type="match status" value="1"/>
</dbReference>
<dbReference type="Ensembl" id="ENSPCLT00000009339.1">
    <property type="protein sequence ID" value="ENSPCLP00000006809.1"/>
    <property type="gene ID" value="ENSPCLG00000005683.1"/>
</dbReference>
<dbReference type="Proteomes" id="UP000472261">
    <property type="component" value="Unplaced"/>
</dbReference>
<keyword evidence="3 8" id="KW-0732">Signal</keyword>
<dbReference type="AlphaFoldDB" id="A0A669PFR2"/>
<evidence type="ECO:0000313" key="10">
    <source>
        <dbReference type="Ensembl" id="ENSPCLP00000006809.1"/>
    </source>
</evidence>
<feature type="domain" description="Serpin" evidence="9">
    <location>
        <begin position="23"/>
        <end position="378"/>
    </location>
</feature>
<dbReference type="InterPro" id="IPR000215">
    <property type="entry name" value="Serpin_fam"/>
</dbReference>
<keyword evidence="7" id="KW-0472">Membrane</keyword>
<keyword evidence="7" id="KW-1133">Transmembrane helix</keyword>
<keyword evidence="4" id="KW-0722">Serine protease inhibitor</keyword>
<keyword evidence="2" id="KW-0646">Protease inhibitor</keyword>
<evidence type="ECO:0000256" key="1">
    <source>
        <dbReference type="ARBA" id="ARBA00009500"/>
    </source>
</evidence>
<dbReference type="FunFam" id="2.30.39.10:FF:000003">
    <property type="entry name" value="alpha-1-antitrypsin isoform X1"/>
    <property type="match status" value="1"/>
</dbReference>
<evidence type="ECO:0000256" key="5">
    <source>
        <dbReference type="ARBA" id="ARBA00023180"/>
    </source>
</evidence>
<evidence type="ECO:0000313" key="11">
    <source>
        <dbReference type="Proteomes" id="UP000472261"/>
    </source>
</evidence>
<name>A0A669PFR2_PHACC</name>
<feature type="transmembrane region" description="Helical" evidence="7">
    <location>
        <begin position="38"/>
        <end position="55"/>
    </location>
</feature>
<dbReference type="Gene3D" id="2.30.39.10">
    <property type="entry name" value="Alpha-1-antitrypsin, domain 1"/>
    <property type="match status" value="1"/>
</dbReference>
<dbReference type="PROSITE" id="PS00284">
    <property type="entry name" value="SERPIN"/>
    <property type="match status" value="1"/>
</dbReference>
<dbReference type="InterPro" id="IPR036186">
    <property type="entry name" value="Serpin_sf"/>
</dbReference>
<dbReference type="InterPro" id="IPR042178">
    <property type="entry name" value="Serpin_sf_1"/>
</dbReference>
<dbReference type="InterPro" id="IPR023795">
    <property type="entry name" value="Serpin_CS"/>
</dbReference>
<evidence type="ECO:0000256" key="3">
    <source>
        <dbReference type="ARBA" id="ARBA00022729"/>
    </source>
</evidence>
<dbReference type="GO" id="GO:0005615">
    <property type="term" value="C:extracellular space"/>
    <property type="evidence" value="ECO:0007669"/>
    <property type="project" value="InterPro"/>
</dbReference>
<dbReference type="InterPro" id="IPR042185">
    <property type="entry name" value="Serpin_sf_2"/>
</dbReference>
<feature type="chain" id="PRO_5025468421" description="Serpin domain-containing protein" evidence="8">
    <location>
        <begin position="20"/>
        <end position="382"/>
    </location>
</feature>
<comment type="similarity">
    <text evidence="1 6">Belongs to the serpin family.</text>
</comment>
<keyword evidence="5" id="KW-0325">Glycoprotein</keyword>